<proteinExistence type="predicted"/>
<organism evidence="6 7">
    <name type="scientific">Microbacterium murale</name>
    <dbReference type="NCBI Taxonomy" id="1081040"/>
    <lineage>
        <taxon>Bacteria</taxon>
        <taxon>Bacillati</taxon>
        <taxon>Actinomycetota</taxon>
        <taxon>Actinomycetes</taxon>
        <taxon>Micrococcales</taxon>
        <taxon>Microbacteriaceae</taxon>
        <taxon>Microbacterium</taxon>
    </lineage>
</organism>
<evidence type="ECO:0000259" key="5">
    <source>
        <dbReference type="Pfam" id="PF07992"/>
    </source>
</evidence>
<evidence type="ECO:0000256" key="3">
    <source>
        <dbReference type="ARBA" id="ARBA00022827"/>
    </source>
</evidence>
<dbReference type="SUPFAM" id="SSF51905">
    <property type="entry name" value="FAD/NAD(P)-binding domain"/>
    <property type="match status" value="1"/>
</dbReference>
<evidence type="ECO:0000313" key="6">
    <source>
        <dbReference type="EMBL" id="GGD83970.1"/>
    </source>
</evidence>
<keyword evidence="2" id="KW-0285">Flavoprotein</keyword>
<dbReference type="Gene3D" id="3.50.50.60">
    <property type="entry name" value="FAD/NAD(P)-binding domain"/>
    <property type="match status" value="2"/>
</dbReference>
<dbReference type="InterPro" id="IPR023753">
    <property type="entry name" value="FAD/NAD-binding_dom"/>
</dbReference>
<protein>
    <submittedName>
        <fullName evidence="6">Ferredoxin reductase</fullName>
    </submittedName>
</protein>
<gene>
    <name evidence="6" type="ORF">GCM10007269_28610</name>
</gene>
<dbReference type="PANTHER" id="PTHR43557:SF2">
    <property type="entry name" value="RIESKE DOMAIN-CONTAINING PROTEIN-RELATED"/>
    <property type="match status" value="1"/>
</dbReference>
<dbReference type="Pfam" id="PF07992">
    <property type="entry name" value="Pyr_redox_2"/>
    <property type="match status" value="1"/>
</dbReference>
<feature type="domain" description="FAD/NAD(P)-binding" evidence="5">
    <location>
        <begin position="7"/>
        <end position="297"/>
    </location>
</feature>
<keyword evidence="3" id="KW-0274">FAD</keyword>
<evidence type="ECO:0000256" key="2">
    <source>
        <dbReference type="ARBA" id="ARBA00022630"/>
    </source>
</evidence>
<sequence length="354" mass="36590">MTSHDSDVLIIGAGAAGHSAATTLRRDGFDGTVRVVHDEPVAPYNRTLVDKGILPGLLTPVQAALPSLASLGVEIVSGKASAIDPAERLVRLADATELPFRSLLLAVGSTPRPVLRNGEVEGVFPLHRAVDAQQIRSHVGSDFAGRVVTVLGAGLVGTEAASVFTASGARVHLVARSEVPLVSALGTPVATRLRDLHREHTIFHGGRTVTALRRTARGIEVHLDDAQVWESDLVVTAQGTTPATAWVPSGSAGVTVDASLRVEGLPHVYAAGGAVLHPSPGGGRNRIDHWDDAVAQGAHAARALLHDVTHGNDPGHYRPISGYSVNIYGSSLNGVGTARPGTRLIPIGGVGVGV</sequence>
<accession>A0ABQ1RW77</accession>
<dbReference type="EMBL" id="BMCM01000005">
    <property type="protein sequence ID" value="GGD83970.1"/>
    <property type="molecule type" value="Genomic_DNA"/>
</dbReference>
<dbReference type="PRINTS" id="PR00368">
    <property type="entry name" value="FADPNR"/>
</dbReference>
<reference evidence="7" key="1">
    <citation type="journal article" date="2019" name="Int. J. Syst. Evol. Microbiol.">
        <title>The Global Catalogue of Microorganisms (GCM) 10K type strain sequencing project: providing services to taxonomists for standard genome sequencing and annotation.</title>
        <authorList>
            <consortium name="The Broad Institute Genomics Platform"/>
            <consortium name="The Broad Institute Genome Sequencing Center for Infectious Disease"/>
            <person name="Wu L."/>
            <person name="Ma J."/>
        </authorList>
    </citation>
    <scope>NUCLEOTIDE SEQUENCE [LARGE SCALE GENOMIC DNA]</scope>
    <source>
        <strain evidence="7">CCM 7640</strain>
    </source>
</reference>
<name>A0ABQ1RW77_9MICO</name>
<keyword evidence="7" id="KW-1185">Reference proteome</keyword>
<dbReference type="RefSeq" id="WP_188437270.1">
    <property type="nucleotide sequence ID" value="NZ_BMCM01000005.1"/>
</dbReference>
<dbReference type="Proteomes" id="UP000629365">
    <property type="component" value="Unassembled WGS sequence"/>
</dbReference>
<comment type="caution">
    <text evidence="6">The sequence shown here is derived from an EMBL/GenBank/DDBJ whole genome shotgun (WGS) entry which is preliminary data.</text>
</comment>
<dbReference type="InterPro" id="IPR050446">
    <property type="entry name" value="FAD-oxidoreductase/Apoptosis"/>
</dbReference>
<evidence type="ECO:0000256" key="1">
    <source>
        <dbReference type="ARBA" id="ARBA00001974"/>
    </source>
</evidence>
<comment type="cofactor">
    <cofactor evidence="1">
        <name>FAD</name>
        <dbReference type="ChEBI" id="CHEBI:57692"/>
    </cofactor>
</comment>
<evidence type="ECO:0000313" key="7">
    <source>
        <dbReference type="Proteomes" id="UP000629365"/>
    </source>
</evidence>
<dbReference type="PRINTS" id="PR00411">
    <property type="entry name" value="PNDRDTASEI"/>
</dbReference>
<keyword evidence="4" id="KW-0560">Oxidoreductase</keyword>
<dbReference type="InterPro" id="IPR036188">
    <property type="entry name" value="FAD/NAD-bd_sf"/>
</dbReference>
<evidence type="ECO:0000256" key="4">
    <source>
        <dbReference type="ARBA" id="ARBA00023002"/>
    </source>
</evidence>
<dbReference type="PANTHER" id="PTHR43557">
    <property type="entry name" value="APOPTOSIS-INDUCING FACTOR 1"/>
    <property type="match status" value="1"/>
</dbReference>